<protein>
    <submittedName>
        <fullName evidence="2">Uncharacterized protein</fullName>
    </submittedName>
</protein>
<keyword evidence="1" id="KW-0812">Transmembrane</keyword>
<evidence type="ECO:0000313" key="2">
    <source>
        <dbReference type="EMBL" id="KAA6332906.1"/>
    </source>
</evidence>
<proteinExistence type="predicted"/>
<dbReference type="Proteomes" id="UP000324800">
    <property type="component" value="Unassembled WGS sequence"/>
</dbReference>
<keyword evidence="1" id="KW-1133">Transmembrane helix</keyword>
<organism evidence="2 3">
    <name type="scientific">Streblomastix strix</name>
    <dbReference type="NCBI Taxonomy" id="222440"/>
    <lineage>
        <taxon>Eukaryota</taxon>
        <taxon>Metamonada</taxon>
        <taxon>Preaxostyla</taxon>
        <taxon>Oxymonadida</taxon>
        <taxon>Streblomastigidae</taxon>
        <taxon>Streblomastix</taxon>
    </lineage>
</organism>
<name>A0A5J4RFJ5_9EUKA</name>
<sequence>MARFGPVLAYVEDKANYQVYFGWEVTKKNETYFKSMTRDGTKKLEFSKEFTTPFNRITEVYFATGQREKLLPYESSACLRISWVGVLAVIVVPAVMVIL</sequence>
<evidence type="ECO:0000256" key="1">
    <source>
        <dbReference type="SAM" id="Phobius"/>
    </source>
</evidence>
<accession>A0A5J4RFJ5</accession>
<evidence type="ECO:0000313" key="3">
    <source>
        <dbReference type="Proteomes" id="UP000324800"/>
    </source>
</evidence>
<keyword evidence="1" id="KW-0472">Membrane</keyword>
<dbReference type="AlphaFoldDB" id="A0A5J4RFJ5"/>
<gene>
    <name evidence="2" type="ORF">EZS28_053228</name>
</gene>
<dbReference type="EMBL" id="SNRW01042310">
    <property type="protein sequence ID" value="KAA6332906.1"/>
    <property type="molecule type" value="Genomic_DNA"/>
</dbReference>
<reference evidence="2 3" key="1">
    <citation type="submission" date="2019-03" db="EMBL/GenBank/DDBJ databases">
        <title>Single cell metagenomics reveals metabolic interactions within the superorganism composed of flagellate Streblomastix strix and complex community of Bacteroidetes bacteria on its surface.</title>
        <authorList>
            <person name="Treitli S.C."/>
            <person name="Kolisko M."/>
            <person name="Husnik F."/>
            <person name="Keeling P."/>
            <person name="Hampl V."/>
        </authorList>
    </citation>
    <scope>NUCLEOTIDE SEQUENCE [LARGE SCALE GENOMIC DNA]</scope>
    <source>
        <strain evidence="2">ST1C</strain>
    </source>
</reference>
<comment type="caution">
    <text evidence="2">The sequence shown here is derived from an EMBL/GenBank/DDBJ whole genome shotgun (WGS) entry which is preliminary data.</text>
</comment>
<feature type="transmembrane region" description="Helical" evidence="1">
    <location>
        <begin position="77"/>
        <end position="98"/>
    </location>
</feature>